<proteinExistence type="inferred from homology"/>
<keyword evidence="4" id="KW-0788">Thiol protease</keyword>
<evidence type="ECO:0000256" key="4">
    <source>
        <dbReference type="ARBA" id="ARBA00022807"/>
    </source>
</evidence>
<evidence type="ECO:0000313" key="7">
    <source>
        <dbReference type="Proteomes" id="UP000305202"/>
    </source>
</evidence>
<dbReference type="Gene3D" id="3.90.1720.10">
    <property type="entry name" value="endopeptidase domain like (from Nostoc punctiforme)"/>
    <property type="match status" value="1"/>
</dbReference>
<organism evidence="6 7">
    <name type="scientific">Martelella alba</name>
    <dbReference type="NCBI Taxonomy" id="2590451"/>
    <lineage>
        <taxon>Bacteria</taxon>
        <taxon>Pseudomonadati</taxon>
        <taxon>Pseudomonadota</taxon>
        <taxon>Alphaproteobacteria</taxon>
        <taxon>Hyphomicrobiales</taxon>
        <taxon>Aurantimonadaceae</taxon>
        <taxon>Martelella</taxon>
    </lineage>
</organism>
<dbReference type="SUPFAM" id="SSF54001">
    <property type="entry name" value="Cysteine proteinases"/>
    <property type="match status" value="1"/>
</dbReference>
<comment type="caution">
    <text evidence="6">The sequence shown here is derived from an EMBL/GenBank/DDBJ whole genome shotgun (WGS) entry which is preliminary data.</text>
</comment>
<dbReference type="Proteomes" id="UP000305202">
    <property type="component" value="Unassembled WGS sequence"/>
</dbReference>
<comment type="similarity">
    <text evidence="1">Belongs to the peptidase C40 family.</text>
</comment>
<reference evidence="6 7" key="1">
    <citation type="submission" date="2019-04" db="EMBL/GenBank/DDBJ databases">
        <authorList>
            <person name="Li M."/>
            <person name="Gao C."/>
        </authorList>
    </citation>
    <scope>NUCLEOTIDE SEQUENCE [LARGE SCALE GENOMIC DNA]</scope>
    <source>
        <strain evidence="6 7">BGMRC 2031</strain>
    </source>
</reference>
<evidence type="ECO:0000256" key="3">
    <source>
        <dbReference type="ARBA" id="ARBA00022801"/>
    </source>
</evidence>
<protein>
    <submittedName>
        <fullName evidence="6">NlpC/P60 family protein</fullName>
    </submittedName>
</protein>
<keyword evidence="7" id="KW-1185">Reference proteome</keyword>
<evidence type="ECO:0000259" key="5">
    <source>
        <dbReference type="Pfam" id="PF00877"/>
    </source>
</evidence>
<evidence type="ECO:0000313" key="6">
    <source>
        <dbReference type="EMBL" id="TKI05522.1"/>
    </source>
</evidence>
<sequence length="108" mass="12849">MKFIMSYYREVYGIALPDYRVDYCWWERGENRYRDNWRGAGFREVVGPPRAGDIAIIQWSAPVANHAGVIPAGNRFLHHKYAFLNQNEPYGGYWKDRTIKIIRHQTVW</sequence>
<dbReference type="Pfam" id="PF00877">
    <property type="entry name" value="NLPC_P60"/>
    <property type="match status" value="1"/>
</dbReference>
<name>A0ABY2SJ80_9HYPH</name>
<evidence type="ECO:0000256" key="2">
    <source>
        <dbReference type="ARBA" id="ARBA00022670"/>
    </source>
</evidence>
<accession>A0ABY2SJ80</accession>
<dbReference type="InterPro" id="IPR038765">
    <property type="entry name" value="Papain-like_cys_pep_sf"/>
</dbReference>
<gene>
    <name evidence="6" type="ORF">FCN80_14210</name>
</gene>
<dbReference type="InterPro" id="IPR000064">
    <property type="entry name" value="NLP_P60_dom"/>
</dbReference>
<keyword evidence="3" id="KW-0378">Hydrolase</keyword>
<keyword evidence="2" id="KW-0645">Protease</keyword>
<dbReference type="EMBL" id="SZPQ01000019">
    <property type="protein sequence ID" value="TKI05522.1"/>
    <property type="molecule type" value="Genomic_DNA"/>
</dbReference>
<feature type="domain" description="NlpC/P60" evidence="5">
    <location>
        <begin position="3"/>
        <end position="103"/>
    </location>
</feature>
<evidence type="ECO:0000256" key="1">
    <source>
        <dbReference type="ARBA" id="ARBA00007074"/>
    </source>
</evidence>